<reference evidence="1 2" key="1">
    <citation type="submission" date="2019-09" db="EMBL/GenBank/DDBJ databases">
        <title>Gimesia benthica sp. nov., a novel bacterium isolated from deep-sea water of the Northwest Indian Ocean.</title>
        <authorList>
            <person name="Dai X."/>
        </authorList>
    </citation>
    <scope>NUCLEOTIDE SEQUENCE [LARGE SCALE GENOMIC DNA]</scope>
    <source>
        <strain evidence="1 2">E7</strain>
    </source>
</reference>
<protein>
    <submittedName>
        <fullName evidence="1">Membrane protein insertion efficiency factor YidD</fullName>
    </submittedName>
</protein>
<name>A0A6I6APN8_9PLAN</name>
<evidence type="ECO:0000313" key="1">
    <source>
        <dbReference type="EMBL" id="QGQ27121.1"/>
    </source>
</evidence>
<dbReference type="Proteomes" id="UP000427281">
    <property type="component" value="Chromosome"/>
</dbReference>
<dbReference type="AlphaFoldDB" id="A0A6I6APN8"/>
<sequence length="75" mass="8707">MSIPRRPLRLFLAIKSLRWYRKYISPKIGSRCVFEPSCSHYAELAFRKKGMIKGMVLTIRRLLRCRPGNGGVDLP</sequence>
<dbReference type="PANTHER" id="PTHR33383:SF1">
    <property type="entry name" value="MEMBRANE PROTEIN INSERTION EFFICIENCY FACTOR-RELATED"/>
    <property type="match status" value="1"/>
</dbReference>
<organism evidence="1 2">
    <name type="scientific">Gimesia benthica</name>
    <dbReference type="NCBI Taxonomy" id="2608982"/>
    <lineage>
        <taxon>Bacteria</taxon>
        <taxon>Pseudomonadati</taxon>
        <taxon>Planctomycetota</taxon>
        <taxon>Planctomycetia</taxon>
        <taxon>Planctomycetales</taxon>
        <taxon>Planctomycetaceae</taxon>
        <taxon>Gimesia</taxon>
    </lineage>
</organism>
<dbReference type="PANTHER" id="PTHR33383">
    <property type="entry name" value="MEMBRANE PROTEIN INSERTION EFFICIENCY FACTOR-RELATED"/>
    <property type="match status" value="1"/>
</dbReference>
<dbReference type="Pfam" id="PF01809">
    <property type="entry name" value="YidD"/>
    <property type="match status" value="1"/>
</dbReference>
<evidence type="ECO:0000313" key="2">
    <source>
        <dbReference type="Proteomes" id="UP000427281"/>
    </source>
</evidence>
<dbReference type="NCBIfam" id="TIGR00278">
    <property type="entry name" value="membrane protein insertion efficiency factor YidD"/>
    <property type="match status" value="1"/>
</dbReference>
<dbReference type="InterPro" id="IPR002696">
    <property type="entry name" value="Membr_insert_effic_factor_YidD"/>
</dbReference>
<gene>
    <name evidence="1" type="primary">yidD</name>
    <name evidence="1" type="ORF">F1728_27855</name>
</gene>
<keyword evidence="2" id="KW-1185">Reference proteome</keyword>
<accession>A0A6I6APN8</accession>
<proteinExistence type="predicted"/>
<dbReference type="EMBL" id="CP043930">
    <property type="protein sequence ID" value="QGQ27121.1"/>
    <property type="molecule type" value="Genomic_DNA"/>
</dbReference>
<dbReference type="KEGG" id="gim:F1728_27855"/>
<dbReference type="SMART" id="SM01234">
    <property type="entry name" value="Haemolytic"/>
    <property type="match status" value="1"/>
</dbReference>